<gene>
    <name evidence="2" type="ORF">L914_08863</name>
    <name evidence="1" type="ORF">L917_08844</name>
</gene>
<name>W2L8D4_PHYNI</name>
<proteinExistence type="predicted"/>
<dbReference type="Proteomes" id="UP000054423">
    <property type="component" value="Unassembled WGS sequence"/>
</dbReference>
<dbReference type="EMBL" id="KI692956">
    <property type="protein sequence ID" value="ETM46213.1"/>
    <property type="molecule type" value="Genomic_DNA"/>
</dbReference>
<accession>W2L8D4</accession>
<reference evidence="2" key="2">
    <citation type="submission" date="2013-11" db="EMBL/GenBank/DDBJ databases">
        <title>The Genome Sequence of Phytophthora parasitica IAC_01/95.</title>
        <authorList>
            <consortium name="The Broad Institute Genomics Platform"/>
            <person name="Russ C."/>
            <person name="Tyler B."/>
            <person name="Panabieres F."/>
            <person name="Shan W."/>
            <person name="Tripathy S."/>
            <person name="Grunwald N."/>
            <person name="Machado M."/>
            <person name="Johnson C.S."/>
            <person name="Arredondo F."/>
            <person name="Hong C."/>
            <person name="Coffey M."/>
            <person name="Young S.K."/>
            <person name="Zeng Q."/>
            <person name="Gargeya S."/>
            <person name="Fitzgerald M."/>
            <person name="Abouelleil A."/>
            <person name="Alvarado L."/>
            <person name="Chapman S.B."/>
            <person name="Gainer-Dewar J."/>
            <person name="Goldberg J."/>
            <person name="Griggs A."/>
            <person name="Gujja S."/>
            <person name="Hansen M."/>
            <person name="Howarth C."/>
            <person name="Imamovic A."/>
            <person name="Ireland A."/>
            <person name="Larimer J."/>
            <person name="McCowan C."/>
            <person name="Murphy C."/>
            <person name="Pearson M."/>
            <person name="Poon T.W."/>
            <person name="Priest M."/>
            <person name="Roberts A."/>
            <person name="Saif S."/>
            <person name="Shea T."/>
            <person name="Sykes S."/>
            <person name="Wortman J."/>
            <person name="Nusbaum C."/>
            <person name="Birren B."/>
        </authorList>
    </citation>
    <scope>NUCLEOTIDE SEQUENCE [LARGE SCALE GENOMIC DNA]</scope>
    <source>
        <strain evidence="2">IAC_01/95</strain>
    </source>
</reference>
<protein>
    <submittedName>
        <fullName evidence="1">Uncharacterized protein</fullName>
    </submittedName>
</protein>
<evidence type="ECO:0000313" key="1">
    <source>
        <dbReference type="EMBL" id="ETL92910.1"/>
    </source>
</evidence>
<sequence length="69" mass="7879">REIETVNDSCNATWDGAILIVKQHLYPSWARATDEDRKRAEYTLVAFISTSPLVPFSVLFQAKLAHSNW</sequence>
<evidence type="ECO:0000313" key="2">
    <source>
        <dbReference type="EMBL" id="ETM46213.1"/>
    </source>
</evidence>
<dbReference type="Proteomes" id="UP000054532">
    <property type="component" value="Unassembled WGS sequence"/>
</dbReference>
<dbReference type="AlphaFoldDB" id="W2L8D4"/>
<feature type="non-terminal residue" evidence="1">
    <location>
        <position position="1"/>
    </location>
</feature>
<dbReference type="EMBL" id="KI679753">
    <property type="protein sequence ID" value="ETL92910.1"/>
    <property type="molecule type" value="Genomic_DNA"/>
</dbReference>
<organism evidence="1">
    <name type="scientific">Phytophthora nicotianae</name>
    <name type="common">Potato buckeye rot agent</name>
    <name type="synonym">Phytophthora parasitica</name>
    <dbReference type="NCBI Taxonomy" id="4792"/>
    <lineage>
        <taxon>Eukaryota</taxon>
        <taxon>Sar</taxon>
        <taxon>Stramenopiles</taxon>
        <taxon>Oomycota</taxon>
        <taxon>Peronosporomycetes</taxon>
        <taxon>Peronosporales</taxon>
        <taxon>Peronosporaceae</taxon>
        <taxon>Phytophthora</taxon>
    </lineage>
</organism>
<reference evidence="1" key="1">
    <citation type="submission" date="2013-11" db="EMBL/GenBank/DDBJ databases">
        <title>The Genome Sequence of Phytophthora parasitica CHvinca01.</title>
        <authorList>
            <consortium name="The Broad Institute Genomics Platform"/>
            <person name="Russ C."/>
            <person name="Tyler B."/>
            <person name="Panabieres F."/>
            <person name="Shan W."/>
            <person name="Tripathy S."/>
            <person name="Grunwald N."/>
            <person name="Machado M."/>
            <person name="Johnson C.S."/>
            <person name="Arredondo F."/>
            <person name="Hong C."/>
            <person name="Coffey M."/>
            <person name="Young S.K."/>
            <person name="Zeng Q."/>
            <person name="Gargeya S."/>
            <person name="Fitzgerald M."/>
            <person name="Abouelleil A."/>
            <person name="Alvarado L."/>
            <person name="Chapman S.B."/>
            <person name="Gainer-Dewar J."/>
            <person name="Goldberg J."/>
            <person name="Griggs A."/>
            <person name="Gujja S."/>
            <person name="Hansen M."/>
            <person name="Howarth C."/>
            <person name="Imamovic A."/>
            <person name="Ireland A."/>
            <person name="Larimer J."/>
            <person name="McCowan C."/>
            <person name="Murphy C."/>
            <person name="Pearson M."/>
            <person name="Poon T.W."/>
            <person name="Priest M."/>
            <person name="Roberts A."/>
            <person name="Saif S."/>
            <person name="Shea T."/>
            <person name="Sykes S."/>
            <person name="Wortman J."/>
            <person name="Nusbaum C."/>
            <person name="Birren B."/>
        </authorList>
    </citation>
    <scope>NUCLEOTIDE SEQUENCE [LARGE SCALE GENOMIC DNA]</scope>
    <source>
        <strain evidence="1">CHvinca01</strain>
    </source>
</reference>